<dbReference type="EMBL" id="FORH01000006">
    <property type="protein sequence ID" value="SFJ85455.1"/>
    <property type="molecule type" value="Genomic_DNA"/>
</dbReference>
<evidence type="ECO:0000313" key="2">
    <source>
        <dbReference type="Proteomes" id="UP000199630"/>
    </source>
</evidence>
<protein>
    <submittedName>
        <fullName evidence="1">Polyketide cyclase / dehydrase and lipid transport</fullName>
    </submittedName>
</protein>
<accession>A0A1I3URC6</accession>
<dbReference type="Gene3D" id="3.30.530.20">
    <property type="match status" value="1"/>
</dbReference>
<reference evidence="2" key="1">
    <citation type="submission" date="2016-10" db="EMBL/GenBank/DDBJ databases">
        <authorList>
            <person name="Varghese N."/>
            <person name="Submissions S."/>
        </authorList>
    </citation>
    <scope>NUCLEOTIDE SEQUENCE [LARGE SCALE GENOMIC DNA]</scope>
    <source>
        <strain evidence="2">DSM 26471</strain>
    </source>
</reference>
<dbReference type="CDD" id="cd07812">
    <property type="entry name" value="SRPBCC"/>
    <property type="match status" value="1"/>
</dbReference>
<sequence length="157" mass="17573">MKFSTRKDIEAPADFVFARITDFEGLERQAMRRGIEVTRKSQNQPRDKGAGWALKVPFRGKLRDLEAEIAEFDAPNAVAAAAVSGGLNMELTAELVPLSPQRTRVTFAYDVRPKTLSARILVQSVKFAKATLQKRFEKRIGMFCDHLSDQYASGPKL</sequence>
<dbReference type="InterPro" id="IPR023393">
    <property type="entry name" value="START-like_dom_sf"/>
</dbReference>
<keyword evidence="2" id="KW-1185">Reference proteome</keyword>
<gene>
    <name evidence="1" type="ORF">SAMN04487991_3169</name>
</gene>
<proteinExistence type="predicted"/>
<dbReference type="Proteomes" id="UP000199630">
    <property type="component" value="Unassembled WGS sequence"/>
</dbReference>
<evidence type="ECO:0000313" key="1">
    <source>
        <dbReference type="EMBL" id="SFJ85455.1"/>
    </source>
</evidence>
<dbReference type="InterPro" id="IPR019587">
    <property type="entry name" value="Polyketide_cyclase/dehydratase"/>
</dbReference>
<name>A0A1I3URC6_9RHOB</name>
<dbReference type="RefSeq" id="WP_090061672.1">
    <property type="nucleotide sequence ID" value="NZ_FORH01000006.1"/>
</dbReference>
<dbReference type="SUPFAM" id="SSF55961">
    <property type="entry name" value="Bet v1-like"/>
    <property type="match status" value="1"/>
</dbReference>
<dbReference type="AlphaFoldDB" id="A0A1I3URC6"/>
<organism evidence="1 2">
    <name type="scientific">Celeribacter neptunius</name>
    <dbReference type="NCBI Taxonomy" id="588602"/>
    <lineage>
        <taxon>Bacteria</taxon>
        <taxon>Pseudomonadati</taxon>
        <taxon>Pseudomonadota</taxon>
        <taxon>Alphaproteobacteria</taxon>
        <taxon>Rhodobacterales</taxon>
        <taxon>Roseobacteraceae</taxon>
        <taxon>Celeribacter</taxon>
    </lineage>
</organism>
<dbReference type="Pfam" id="PF10604">
    <property type="entry name" value="Polyketide_cyc2"/>
    <property type="match status" value="1"/>
</dbReference>
<dbReference type="STRING" id="588602.SAMN04487991_3169"/>
<dbReference type="OrthoDB" id="7860307at2"/>